<feature type="transmembrane region" description="Helical" evidence="2">
    <location>
        <begin position="917"/>
        <end position="935"/>
    </location>
</feature>
<proteinExistence type="predicted"/>
<keyword evidence="5" id="KW-1185">Reference proteome</keyword>
<reference evidence="6" key="1">
    <citation type="submission" date="2025-08" db="UniProtKB">
        <authorList>
            <consortium name="RefSeq"/>
        </authorList>
    </citation>
    <scope>IDENTIFICATION</scope>
</reference>
<feature type="signal peptide" evidence="3">
    <location>
        <begin position="1"/>
        <end position="25"/>
    </location>
</feature>
<feature type="chain" id="PRO_5040755526" evidence="3">
    <location>
        <begin position="26"/>
        <end position="962"/>
    </location>
</feature>
<feature type="compositionally biased region" description="Polar residues" evidence="1">
    <location>
        <begin position="728"/>
        <end position="755"/>
    </location>
</feature>
<keyword evidence="2" id="KW-1133">Transmembrane helix</keyword>
<evidence type="ECO:0000313" key="5">
    <source>
        <dbReference type="Proteomes" id="UP001165740"/>
    </source>
</evidence>
<sequence length="962" mass="108595">MFGLNFFSLVLQTIFITEQTATVLATREPEPKGVSNFGKRFVVALPGQKGQRRLFANFVLFTLEYGNFNVTLSTKWSNQSTDYNYTITNGRPARARLSHEFVGFEKYGQKGNSYALQANYRFSCQVFLENKAHFNISAHFLALPMEGWGQWYLLLTTNSNPSVQVVNGLSEQRVQILAPIREKSVLRHFGYQREAYGFYLLSEESWSLQLCTEKVWASSLSGYKVQGTSPYGVITGSCFDEEVYLASDPGCRPDINLDMLFPISKYATKFIVTKPVKFEGHLKIVVAKAKTQISVDGETINKNFTSQRDLELISFEKENMVGPHFIMSTGAITVAFFVITTCKSNSYVEIASTIFVPTGLYMDNYYWTIYKEETMKNYLLMIARIWDLDFVYINGYHIESSPASNICTLLNYTSYYNEKTTIRKAGLWLGAEYQLLLDGYHQLYNKNGLRLSVFLYGRRDRATYIYPAGFVVPPESLSTCEDTTSGQTEGDLIDNDCDGYIDEEHRDHEDDDGDDRIDEDKGKSPLVNGHWAEWKGWQCESTFATTAHRSRYCDDPPPYNGGMPCSGSDVDVLSNINCTNIESAVIVDPSRLINAIYCQRRYDGVTTAYIEWGCYDGRDYVNFQCRYNPPLYLINKDCMSCSPILGRQFGWTRFGSIDEDGNQVLSVTRRTHLHTIDGKLCQSDDPAIYRNQSCYICHDYFYTAEANRLAIPMTTTIATRTTTTTQTSSVISPLTPKQSPEKTSNMTTSPSTSRTLAPRATVKIVTEAKLLYGYWGAWSAWSCLPNCSVRNIVRTRPCLDPPQGPRDFNCPGFAYQLGDKTSCNEQCATNCSKGRWGFNCSKSCINCETACDKDTGSCAVCNPGYRYPSTACDQECGPFTFGRGCSGDCSTICRGKDCIERRLGTCPAWILYWKSKIGYFIFVVCIIITALLYKLSGRRPPQKYTTEEDAVINEGREVFDGL</sequence>
<keyword evidence="3" id="KW-0732">Signal</keyword>
<evidence type="ECO:0000256" key="2">
    <source>
        <dbReference type="SAM" id="Phobius"/>
    </source>
</evidence>
<dbReference type="AlphaFoldDB" id="A0A9W2ZFV4"/>
<dbReference type="InterPro" id="IPR035234">
    <property type="entry name" value="IgGFc-bd_N"/>
</dbReference>
<dbReference type="OrthoDB" id="6169936at2759"/>
<dbReference type="RefSeq" id="XP_055873813.1">
    <property type="nucleotide sequence ID" value="XM_056017838.1"/>
</dbReference>
<feature type="region of interest" description="Disordered" evidence="1">
    <location>
        <begin position="477"/>
        <end position="524"/>
    </location>
</feature>
<dbReference type="Proteomes" id="UP001165740">
    <property type="component" value="Chromosome 18"/>
</dbReference>
<keyword evidence="2" id="KW-0812">Transmembrane</keyword>
<feature type="region of interest" description="Disordered" evidence="1">
    <location>
        <begin position="724"/>
        <end position="755"/>
    </location>
</feature>
<evidence type="ECO:0000256" key="3">
    <source>
        <dbReference type="SAM" id="SignalP"/>
    </source>
</evidence>
<dbReference type="Pfam" id="PF17517">
    <property type="entry name" value="IgGFc_binding"/>
    <property type="match status" value="1"/>
</dbReference>
<dbReference type="InterPro" id="IPR036383">
    <property type="entry name" value="TSP1_rpt_sf"/>
</dbReference>
<name>A0A9W2ZFV4_BIOGL</name>
<evidence type="ECO:0000256" key="1">
    <source>
        <dbReference type="SAM" id="MobiDB-lite"/>
    </source>
</evidence>
<feature type="compositionally biased region" description="Acidic residues" evidence="1">
    <location>
        <begin position="491"/>
        <end position="501"/>
    </location>
</feature>
<evidence type="ECO:0000313" key="6">
    <source>
        <dbReference type="RefSeq" id="XP_055873813.1"/>
    </source>
</evidence>
<feature type="compositionally biased region" description="Polar residues" evidence="1">
    <location>
        <begin position="477"/>
        <end position="488"/>
    </location>
</feature>
<dbReference type="Gene3D" id="2.170.300.10">
    <property type="entry name" value="Tie2 ligand-binding domain superfamily"/>
    <property type="match status" value="1"/>
</dbReference>
<protein>
    <submittedName>
        <fullName evidence="6">Uncharacterized protein LOC106079758 isoform X1</fullName>
    </submittedName>
</protein>
<organism evidence="5 6">
    <name type="scientific">Biomphalaria glabrata</name>
    <name type="common">Bloodfluke planorb</name>
    <name type="synonym">Freshwater snail</name>
    <dbReference type="NCBI Taxonomy" id="6526"/>
    <lineage>
        <taxon>Eukaryota</taxon>
        <taxon>Metazoa</taxon>
        <taxon>Spiralia</taxon>
        <taxon>Lophotrochozoa</taxon>
        <taxon>Mollusca</taxon>
        <taxon>Gastropoda</taxon>
        <taxon>Heterobranchia</taxon>
        <taxon>Euthyneura</taxon>
        <taxon>Panpulmonata</taxon>
        <taxon>Hygrophila</taxon>
        <taxon>Lymnaeoidea</taxon>
        <taxon>Planorbidae</taxon>
        <taxon>Biomphalaria</taxon>
    </lineage>
</organism>
<dbReference type="Gene3D" id="2.20.100.10">
    <property type="entry name" value="Thrombospondin type-1 (TSP1) repeat"/>
    <property type="match status" value="1"/>
</dbReference>
<evidence type="ECO:0000259" key="4">
    <source>
        <dbReference type="Pfam" id="PF17517"/>
    </source>
</evidence>
<gene>
    <name evidence="6" type="primary">LOC106079758</name>
</gene>
<accession>A0A9W2ZFV4</accession>
<dbReference type="GeneID" id="106079758"/>
<keyword evidence="2" id="KW-0472">Membrane</keyword>
<feature type="domain" description="IgGFc-binding protein N-terminal" evidence="4">
    <location>
        <begin position="140"/>
        <end position="383"/>
    </location>
</feature>